<evidence type="ECO:0000256" key="1">
    <source>
        <dbReference type="ARBA" id="ARBA00022515"/>
    </source>
</evidence>
<proteinExistence type="inferred from homology"/>
<dbReference type="InterPro" id="IPR000424">
    <property type="entry name" value="Primosome_PriB/ssb"/>
</dbReference>
<reference evidence="5 6" key="1">
    <citation type="submission" date="2014-06" db="EMBL/GenBank/DDBJ databases">
        <title>Shewanella sp. YQH10.</title>
        <authorList>
            <person name="Liu Y."/>
            <person name="Zeng R."/>
        </authorList>
    </citation>
    <scope>NUCLEOTIDE SEQUENCE [LARGE SCALE GENOMIC DNA]</scope>
    <source>
        <strain evidence="5 6">YQH10</strain>
    </source>
</reference>
<gene>
    <name evidence="4" type="primary">priB</name>
    <name evidence="5" type="ORF">HR45_00040</name>
</gene>
<keyword evidence="3 4" id="KW-0238">DNA-binding</keyword>
<comment type="subunit">
    <text evidence="4">Homodimer. Interacts with PriA and DnaT. Component of the replication restart primosome. Primosome assembly occurs via a 'hand-off' mechanism. PriA binds to replication forks, subsequently PriB then DnaT bind; DnaT then displaces ssDNA to generate the helicase loading substrate.</text>
</comment>
<dbReference type="RefSeq" id="WP_037438494.1">
    <property type="nucleotide sequence ID" value="NZ_JPEO01000001.1"/>
</dbReference>
<evidence type="ECO:0000256" key="2">
    <source>
        <dbReference type="ARBA" id="ARBA00022705"/>
    </source>
</evidence>
<keyword evidence="1 4" id="KW-0639">Primosome</keyword>
<dbReference type="NCBIfam" id="TIGR04418">
    <property type="entry name" value="PriB_gamma"/>
    <property type="match status" value="1"/>
</dbReference>
<organism evidence="5 6">
    <name type="scientific">Shewanella mangrovi</name>
    <dbReference type="NCBI Taxonomy" id="1515746"/>
    <lineage>
        <taxon>Bacteria</taxon>
        <taxon>Pseudomonadati</taxon>
        <taxon>Pseudomonadota</taxon>
        <taxon>Gammaproteobacteria</taxon>
        <taxon>Alteromonadales</taxon>
        <taxon>Shewanellaceae</taxon>
        <taxon>Shewanella</taxon>
    </lineage>
</organism>
<keyword evidence="2 4" id="KW-0235">DNA replication</keyword>
<dbReference type="Pfam" id="PF22657">
    <property type="entry name" value="SSB_1"/>
    <property type="match status" value="1"/>
</dbReference>
<dbReference type="GO" id="GO:1990077">
    <property type="term" value="C:primosome complex"/>
    <property type="evidence" value="ECO:0007669"/>
    <property type="project" value="UniProtKB-UniRule"/>
</dbReference>
<dbReference type="InterPro" id="IPR012340">
    <property type="entry name" value="NA-bd_OB-fold"/>
</dbReference>
<dbReference type="EMBL" id="JPEO01000001">
    <property type="protein sequence ID" value="KFZ38837.1"/>
    <property type="molecule type" value="Genomic_DNA"/>
</dbReference>
<comment type="caution">
    <text evidence="5">The sequence shown here is derived from an EMBL/GenBank/DDBJ whole genome shotgun (WGS) entry which is preliminary data.</text>
</comment>
<dbReference type="InterPro" id="IPR023646">
    <property type="entry name" value="Prisomal_replication_PriB"/>
</dbReference>
<evidence type="ECO:0000313" key="6">
    <source>
        <dbReference type="Proteomes" id="UP000029264"/>
    </source>
</evidence>
<dbReference type="Proteomes" id="UP000029264">
    <property type="component" value="Unassembled WGS sequence"/>
</dbReference>
<name>A0A094JI44_9GAMM</name>
<dbReference type="eggNOG" id="COG2965">
    <property type="taxonomic scope" value="Bacteria"/>
</dbReference>
<evidence type="ECO:0000256" key="4">
    <source>
        <dbReference type="HAMAP-Rule" id="MF_00720"/>
    </source>
</evidence>
<protein>
    <recommendedName>
        <fullName evidence="4">Replication restart protein PriB</fullName>
    </recommendedName>
</protein>
<dbReference type="Gene3D" id="2.40.50.140">
    <property type="entry name" value="Nucleic acid-binding proteins"/>
    <property type="match status" value="1"/>
</dbReference>
<dbReference type="PROSITE" id="PS50935">
    <property type="entry name" value="SSB"/>
    <property type="match status" value="1"/>
</dbReference>
<dbReference type="OrthoDB" id="9180733at2"/>
<dbReference type="GO" id="GO:0006269">
    <property type="term" value="P:DNA replication, synthesis of primer"/>
    <property type="evidence" value="ECO:0007669"/>
    <property type="project" value="UniProtKB-KW"/>
</dbReference>
<evidence type="ECO:0000256" key="3">
    <source>
        <dbReference type="ARBA" id="ARBA00023125"/>
    </source>
</evidence>
<dbReference type="PIRSF" id="PIRSF003135">
    <property type="entry name" value="Primosomal_n"/>
    <property type="match status" value="1"/>
</dbReference>
<dbReference type="SUPFAM" id="SSF50249">
    <property type="entry name" value="Nucleic acid-binding proteins"/>
    <property type="match status" value="1"/>
</dbReference>
<evidence type="ECO:0000313" key="5">
    <source>
        <dbReference type="EMBL" id="KFZ38837.1"/>
    </source>
</evidence>
<dbReference type="STRING" id="1515746.HR45_00040"/>
<dbReference type="HAMAP" id="MF_00720">
    <property type="entry name" value="PriB"/>
    <property type="match status" value="1"/>
</dbReference>
<keyword evidence="6" id="KW-1185">Reference proteome</keyword>
<comment type="function">
    <text evidence="4">Involved in the restart of stalled replication forks, which reloads the replicative helicase on sites other than the origin of replication; the PriA-PriB pathway is the major replication restart pathway. During primosome assembly it facilitates complex formation between PriA and DnaT on DNA; stabilizes PriA on DNA. Stimulates the DNA unwinding activity of PriA helicase.</text>
</comment>
<accession>A0A094JI44</accession>
<dbReference type="AlphaFoldDB" id="A0A094JI44"/>
<dbReference type="GO" id="GO:0003697">
    <property type="term" value="F:single-stranded DNA binding"/>
    <property type="evidence" value="ECO:0007669"/>
    <property type="project" value="UniProtKB-UniRule"/>
</dbReference>
<sequence length="101" mass="11505">MTTNHLELSGRILRSRRFDSPAGIHHTVLQLEHKSLKTEANMQRQVYCVIQVILSGERFERLTDKLKAGVDIQVSGFIALQQSRNGQSRLVLHAENVELKN</sequence>
<comment type="similarity">
    <text evidence="4">Belongs to the PriB family.</text>
</comment>